<dbReference type="EMBL" id="JAIZPD010000011">
    <property type="protein sequence ID" value="KAH0959919.1"/>
    <property type="molecule type" value="Genomic_DNA"/>
</dbReference>
<dbReference type="RefSeq" id="XP_044717432.1">
    <property type="nucleotide sequence ID" value="XM_044867411.1"/>
</dbReference>
<accession>A0A9P8MRP4</accession>
<protein>
    <submittedName>
        <fullName evidence="1">Uncharacterized protein</fullName>
    </submittedName>
</protein>
<reference evidence="1" key="1">
    <citation type="submission" date="2021-09" db="EMBL/GenBank/DDBJ databases">
        <title>A high-quality genome of the endoparasitic fungus Hirsutella rhossiliensis with a comparison of Hirsutella genomes reveals transposable elements contributing to genome size variation.</title>
        <authorList>
            <person name="Lin R."/>
            <person name="Jiao Y."/>
            <person name="Sun X."/>
            <person name="Ling J."/>
            <person name="Xie B."/>
            <person name="Cheng X."/>
        </authorList>
    </citation>
    <scope>NUCLEOTIDE SEQUENCE</scope>
    <source>
        <strain evidence="1">HR02</strain>
    </source>
</reference>
<gene>
    <name evidence="1" type="ORF">HRG_08940</name>
</gene>
<dbReference type="GeneID" id="68358069"/>
<keyword evidence="2" id="KW-1185">Reference proteome</keyword>
<sequence length="97" mass="10600">MLDKQIRAAGDPELRRLLGGSAGQDPLDLDLLNSRNRWKLHLEAARDFLSKNKQKEGAPIGEEAVLVLGYDDDSATLVPAVLVFVPGMPVVINQNTH</sequence>
<name>A0A9P8MRP4_9HYPO</name>
<dbReference type="OrthoDB" id="5103340at2759"/>
<evidence type="ECO:0000313" key="1">
    <source>
        <dbReference type="EMBL" id="KAH0959919.1"/>
    </source>
</evidence>
<proteinExistence type="predicted"/>
<organism evidence="1 2">
    <name type="scientific">Hirsutella rhossiliensis</name>
    <dbReference type="NCBI Taxonomy" id="111463"/>
    <lineage>
        <taxon>Eukaryota</taxon>
        <taxon>Fungi</taxon>
        <taxon>Dikarya</taxon>
        <taxon>Ascomycota</taxon>
        <taxon>Pezizomycotina</taxon>
        <taxon>Sordariomycetes</taxon>
        <taxon>Hypocreomycetidae</taxon>
        <taxon>Hypocreales</taxon>
        <taxon>Ophiocordycipitaceae</taxon>
        <taxon>Hirsutella</taxon>
    </lineage>
</organism>
<dbReference type="AlphaFoldDB" id="A0A9P8MRP4"/>
<evidence type="ECO:0000313" key="2">
    <source>
        <dbReference type="Proteomes" id="UP000824596"/>
    </source>
</evidence>
<dbReference type="Proteomes" id="UP000824596">
    <property type="component" value="Unassembled WGS sequence"/>
</dbReference>
<comment type="caution">
    <text evidence="1">The sequence shown here is derived from an EMBL/GenBank/DDBJ whole genome shotgun (WGS) entry which is preliminary data.</text>
</comment>